<dbReference type="Gene3D" id="3.30.310.70">
    <property type="entry name" value="TT1751-like domain"/>
    <property type="match status" value="1"/>
</dbReference>
<reference evidence="2" key="1">
    <citation type="submission" date="2024-06" db="EMBL/GenBank/DDBJ databases">
        <title>A Novel Isolate, Dehalogenimonas sp. Strain 4OHTPN, Dechlorinates Aromatic 4 Hydroxy chlorothalonil by a Novel Reductive Dehalogenase.</title>
        <authorList>
            <person name="Liu G."/>
        </authorList>
    </citation>
    <scope>NUCLEOTIDE SEQUENCE</scope>
    <source>
        <strain evidence="2">4OHTPN</strain>
    </source>
</reference>
<dbReference type="RefSeq" id="WP_353714466.1">
    <property type="nucleotide sequence ID" value="NZ_CP159307.1"/>
</dbReference>
<evidence type="ECO:0000259" key="1">
    <source>
        <dbReference type="Pfam" id="PF03625"/>
    </source>
</evidence>
<protein>
    <submittedName>
        <fullName evidence="2">DUF302 domain-containing protein</fullName>
    </submittedName>
</protein>
<dbReference type="PIRSF" id="PIRSF021774">
    <property type="entry name" value="UCP021774"/>
    <property type="match status" value="1"/>
</dbReference>
<feature type="domain" description="DUF302" evidence="1">
    <location>
        <begin position="35"/>
        <end position="97"/>
    </location>
</feature>
<dbReference type="InterPro" id="IPR016796">
    <property type="entry name" value="UCP021774"/>
</dbReference>
<dbReference type="AlphaFoldDB" id="A0AAU8G9Z8"/>
<dbReference type="EMBL" id="CP159307">
    <property type="protein sequence ID" value="XCH33223.1"/>
    <property type="molecule type" value="Genomic_DNA"/>
</dbReference>
<dbReference type="PANTHER" id="PTHR38342">
    <property type="entry name" value="SLR5037 PROTEIN"/>
    <property type="match status" value="1"/>
</dbReference>
<gene>
    <name evidence="2" type="ORF">ABV300_08740</name>
</gene>
<organism evidence="2">
    <name type="scientific">Dehalogenimonas sp. 4OHTPN</name>
    <dbReference type="NCBI Taxonomy" id="3166643"/>
    <lineage>
        <taxon>Bacteria</taxon>
        <taxon>Bacillati</taxon>
        <taxon>Chloroflexota</taxon>
        <taxon>Dehalococcoidia</taxon>
        <taxon>Dehalococcoidales</taxon>
        <taxon>Dehalococcoidaceae</taxon>
        <taxon>Dehalogenimonas</taxon>
    </lineage>
</organism>
<sequence>MEYGYKRRVTGAFDDVVSKVRAELKKEGFGVITEIDVKKTVKEKLGTDFDNYIILGACNPPFAHKALLAERDIGLFMPCNVIVYEGGGAVFVSAIRPTLAMSMTGNPALKPLADEVETRLQRAVASI</sequence>
<dbReference type="InterPro" id="IPR035923">
    <property type="entry name" value="TT1751-like_sf"/>
</dbReference>
<dbReference type="Pfam" id="PF03625">
    <property type="entry name" value="DUF302"/>
    <property type="match status" value="1"/>
</dbReference>
<dbReference type="SUPFAM" id="SSF103247">
    <property type="entry name" value="TT1751-like"/>
    <property type="match status" value="1"/>
</dbReference>
<dbReference type="PANTHER" id="PTHR38342:SF1">
    <property type="entry name" value="SLR5037 PROTEIN"/>
    <property type="match status" value="1"/>
</dbReference>
<accession>A0AAU8G9Z8</accession>
<name>A0AAU8G9Z8_9CHLR</name>
<dbReference type="CDD" id="cd14797">
    <property type="entry name" value="DUF302"/>
    <property type="match status" value="1"/>
</dbReference>
<proteinExistence type="predicted"/>
<evidence type="ECO:0000313" key="2">
    <source>
        <dbReference type="EMBL" id="XCH33223.1"/>
    </source>
</evidence>
<dbReference type="InterPro" id="IPR005180">
    <property type="entry name" value="DUF302"/>
</dbReference>